<reference evidence="1" key="1">
    <citation type="submission" date="2019-08" db="EMBL/GenBank/DDBJ databases">
        <authorList>
            <person name="Kucharzyk K."/>
            <person name="Murdoch R.W."/>
            <person name="Higgins S."/>
            <person name="Loffler F."/>
        </authorList>
    </citation>
    <scope>NUCLEOTIDE SEQUENCE</scope>
</reference>
<proteinExistence type="predicted"/>
<organism evidence="1">
    <name type="scientific">bioreactor metagenome</name>
    <dbReference type="NCBI Taxonomy" id="1076179"/>
    <lineage>
        <taxon>unclassified sequences</taxon>
        <taxon>metagenomes</taxon>
        <taxon>ecological metagenomes</taxon>
    </lineage>
</organism>
<protein>
    <submittedName>
        <fullName evidence="1">Uncharacterized protein</fullName>
    </submittedName>
</protein>
<gene>
    <name evidence="1" type="ORF">SDC9_191728</name>
</gene>
<dbReference type="AlphaFoldDB" id="A0A645HYR5"/>
<sequence length="123" mass="13809">MCITADNFATRNCRRHQEGTGFDAVWQNAIHTAAETLNAFDRNTIGALASDLRAQRNQEVRGIHNLRLARSVFDDGGAFGKRCCTHDGDSRTDAHFVHDNMRAFQTAINGRFHIAFFQLDSRA</sequence>
<comment type="caution">
    <text evidence="1">The sequence shown here is derived from an EMBL/GenBank/DDBJ whole genome shotgun (WGS) entry which is preliminary data.</text>
</comment>
<accession>A0A645HYR5</accession>
<dbReference type="EMBL" id="VSSQ01103083">
    <property type="protein sequence ID" value="MPN44167.1"/>
    <property type="molecule type" value="Genomic_DNA"/>
</dbReference>
<name>A0A645HYR5_9ZZZZ</name>
<evidence type="ECO:0000313" key="1">
    <source>
        <dbReference type="EMBL" id="MPN44167.1"/>
    </source>
</evidence>